<dbReference type="Pfam" id="PF09182">
    <property type="entry name" value="PuR_N"/>
    <property type="match status" value="1"/>
</dbReference>
<keyword evidence="3" id="KW-0238">DNA-binding</keyword>
<evidence type="ECO:0000256" key="3">
    <source>
        <dbReference type="ARBA" id="ARBA00023125"/>
    </source>
</evidence>
<evidence type="ECO:0000259" key="6">
    <source>
        <dbReference type="Pfam" id="PF00156"/>
    </source>
</evidence>
<dbReference type="RefSeq" id="WP_004455567.1">
    <property type="nucleotide sequence ID" value="NZ_ANZB01000017.1"/>
</dbReference>
<dbReference type="KEGG" id="cpat:CLPA_c37540"/>
<evidence type="ECO:0000256" key="5">
    <source>
        <dbReference type="ARBA" id="ARBA00049656"/>
    </source>
</evidence>
<dbReference type="NCBIfam" id="TIGR01743">
    <property type="entry name" value="purR_Bsub"/>
    <property type="match status" value="1"/>
</dbReference>
<dbReference type="eggNOG" id="COG0503">
    <property type="taxonomic scope" value="Bacteria"/>
</dbReference>
<evidence type="ECO:0000256" key="4">
    <source>
        <dbReference type="ARBA" id="ARBA00023163"/>
    </source>
</evidence>
<dbReference type="AlphaFoldDB" id="A0A0H3JAS1"/>
<comment type="similarity">
    <text evidence="5">Belongs to the purine/pyrimidine phosphoribosyltransferase family. PurR subfamily.</text>
</comment>
<dbReference type="KEGG" id="cpae:CPAST_c37540"/>
<dbReference type="Pfam" id="PF00156">
    <property type="entry name" value="Pribosyltran"/>
    <property type="match status" value="1"/>
</dbReference>
<dbReference type="PATRIC" id="fig|1262449.3.peg.3720"/>
<gene>
    <name evidence="8" type="primary">purR</name>
    <name evidence="8" type="ORF">CLPA_c37540</name>
    <name evidence="9" type="ORF">CP6013_03450</name>
</gene>
<dbReference type="InterPro" id="IPR029057">
    <property type="entry name" value="PRTase-like"/>
</dbReference>
<evidence type="ECO:0000313" key="10">
    <source>
        <dbReference type="Proteomes" id="UP000028042"/>
    </source>
</evidence>
<dbReference type="GO" id="GO:0045892">
    <property type="term" value="P:negative regulation of DNA-templated transcription"/>
    <property type="evidence" value="ECO:0007669"/>
    <property type="project" value="InterPro"/>
</dbReference>
<keyword evidence="2" id="KW-0805">Transcription regulation</keyword>
<evidence type="ECO:0000259" key="7">
    <source>
        <dbReference type="Pfam" id="PF09182"/>
    </source>
</evidence>
<dbReference type="InterPro" id="IPR036388">
    <property type="entry name" value="WH-like_DNA-bd_sf"/>
</dbReference>
<dbReference type="InterPro" id="IPR010078">
    <property type="entry name" value="PurR_Bsub"/>
</dbReference>
<dbReference type="Gene3D" id="3.40.50.2020">
    <property type="match status" value="1"/>
</dbReference>
<keyword evidence="4" id="KW-0804">Transcription</keyword>
<dbReference type="SUPFAM" id="SSF46785">
    <property type="entry name" value="Winged helix' DNA-binding domain"/>
    <property type="match status" value="1"/>
</dbReference>
<evidence type="ECO:0000313" key="9">
    <source>
        <dbReference type="EMBL" id="KRU14194.1"/>
    </source>
</evidence>
<dbReference type="InterPro" id="IPR050118">
    <property type="entry name" value="Pur/Pyrimidine_PRTase"/>
</dbReference>
<sequence>MEKFSRNQRIAAITKILVESPNKVINLNSFTEIFNAAKSTISEDIVIIRDILSKLKVGNIETISGASGGIKYACNISEIEKEKFIRELCFILKEKDRIIPGNFIYMTDIMYNPEMVHKAAVILASSFNKLSADCVVTVETKGIPLAYEVAKMLGVKLVIVRRDTRVTEGPTVSINYLSGSSKRIQSMSLSKRSIKRGSKCIFIDDFMKAGGTALGIIDLLKEFDSKVLGIGVLVDSVENKRKLVDNYISILKFKGISEDGSAILIPW</sequence>
<evidence type="ECO:0000313" key="8">
    <source>
        <dbReference type="EMBL" id="AJA53781.1"/>
    </source>
</evidence>
<dbReference type="GeneID" id="93075848"/>
<dbReference type="GO" id="GO:0045982">
    <property type="term" value="P:negative regulation of purine nucleobase metabolic process"/>
    <property type="evidence" value="ECO:0007669"/>
    <property type="project" value="InterPro"/>
</dbReference>
<accession>A0A0H3JAS1</accession>
<evidence type="ECO:0000313" key="11">
    <source>
        <dbReference type="Proteomes" id="UP000030905"/>
    </source>
</evidence>
<reference evidence="8 11" key="1">
    <citation type="journal article" date="2015" name="Genome Announc.">
        <title>Complete Genome Sequence of the Nitrogen-Fixing and Solvent-Producing Clostridium pasteurianum DSM 525.</title>
        <authorList>
            <person name="Poehlein A."/>
            <person name="Grosse-Honebrink A."/>
            <person name="Zhang Y."/>
            <person name="Minton N.P."/>
            <person name="Daniel R."/>
        </authorList>
    </citation>
    <scope>NUCLEOTIDE SEQUENCE [LARGE SCALE GENOMIC DNA]</scope>
    <source>
        <strain evidence="8">DSM 525</strain>
        <strain evidence="11">DSM 525 / ATCC 6013</strain>
    </source>
</reference>
<dbReference type="InterPro" id="IPR000836">
    <property type="entry name" value="PRTase_dom"/>
</dbReference>
<dbReference type="InterPro" id="IPR015265">
    <property type="entry name" value="PuR_N"/>
</dbReference>
<dbReference type="Proteomes" id="UP000028042">
    <property type="component" value="Unassembled WGS sequence"/>
</dbReference>
<protein>
    <submittedName>
        <fullName evidence="8">Pur operon repressor</fullName>
    </submittedName>
    <submittedName>
        <fullName evidence="9">Purine operon repressor, PurR</fullName>
    </submittedName>
</protein>
<evidence type="ECO:0000256" key="1">
    <source>
        <dbReference type="ARBA" id="ARBA00011738"/>
    </source>
</evidence>
<dbReference type="PANTHER" id="PTHR43864:SF2">
    <property type="entry name" value="PUR OPERON REPRESSOR"/>
    <property type="match status" value="1"/>
</dbReference>
<keyword evidence="11" id="KW-1185">Reference proteome</keyword>
<dbReference type="InterPro" id="IPR036390">
    <property type="entry name" value="WH_DNA-bd_sf"/>
</dbReference>
<dbReference type="Proteomes" id="UP000030905">
    <property type="component" value="Chromosome"/>
</dbReference>
<reference evidence="9" key="2">
    <citation type="submission" date="2015-10" db="EMBL/GenBank/DDBJ databases">
        <title>Improved Draft Genome Sequence of Clostridium pasteurianum Strain ATCC 6013 (DSM 525) Using a Hybrid Next-Generation Sequencing Approach.</title>
        <authorList>
            <person name="Pyne M.E."/>
            <person name="Utturkar S.M."/>
            <person name="Brown S.D."/>
            <person name="Moo-Young M."/>
            <person name="Chung D.A."/>
            <person name="Chou P.C."/>
        </authorList>
    </citation>
    <scope>NUCLEOTIDE SEQUENCE</scope>
    <source>
        <strain evidence="9">ATCC 6013</strain>
    </source>
</reference>
<organism evidence="8 11">
    <name type="scientific">Clostridium pasteurianum DSM 525 = ATCC 6013</name>
    <dbReference type="NCBI Taxonomy" id="1262449"/>
    <lineage>
        <taxon>Bacteria</taxon>
        <taxon>Bacillati</taxon>
        <taxon>Bacillota</taxon>
        <taxon>Clostridia</taxon>
        <taxon>Eubacteriales</taxon>
        <taxon>Clostridiaceae</taxon>
        <taxon>Clostridium</taxon>
    </lineage>
</organism>
<evidence type="ECO:0000256" key="2">
    <source>
        <dbReference type="ARBA" id="ARBA00023015"/>
    </source>
</evidence>
<name>A0A0H3JAS1_CLOPA</name>
<dbReference type="Gene3D" id="1.10.10.10">
    <property type="entry name" value="Winged helix-like DNA-binding domain superfamily/Winged helix DNA-binding domain"/>
    <property type="match status" value="1"/>
</dbReference>
<reference evidence="9 10" key="3">
    <citation type="journal article" name="Genome Announc.">
        <title>Improved Draft Genome Sequence of Clostridium pasteurianum Strain ATCC 6013 (DSM 525) Using a Hybrid Next-Generation Sequencing Approach.</title>
        <authorList>
            <person name="Pyne M.E."/>
            <person name="Utturkar S."/>
            <person name="Brown S.D."/>
            <person name="Moo-Young M."/>
            <person name="Chung D.A."/>
            <person name="Chou C.P."/>
        </authorList>
    </citation>
    <scope>NUCLEOTIDE SEQUENCE [LARGE SCALE GENOMIC DNA]</scope>
    <source>
        <strain evidence="9 10">ATCC 6013</strain>
    </source>
</reference>
<dbReference type="SUPFAM" id="SSF53271">
    <property type="entry name" value="PRTase-like"/>
    <property type="match status" value="1"/>
</dbReference>
<feature type="domain" description="Bacterial purine repressor N-terminal" evidence="7">
    <location>
        <begin position="6"/>
        <end position="73"/>
    </location>
</feature>
<dbReference type="EMBL" id="JPGY02000001">
    <property type="protein sequence ID" value="KRU14194.1"/>
    <property type="molecule type" value="Genomic_DNA"/>
</dbReference>
<dbReference type="CDD" id="cd06223">
    <property type="entry name" value="PRTases_typeI"/>
    <property type="match status" value="1"/>
</dbReference>
<proteinExistence type="inferred from homology"/>
<comment type="subunit">
    <text evidence="1">Homodimer.</text>
</comment>
<feature type="domain" description="Phosphoribosyltransferase" evidence="6">
    <location>
        <begin position="112"/>
        <end position="248"/>
    </location>
</feature>
<dbReference type="EMBL" id="CP009268">
    <property type="protein sequence ID" value="AJA53781.1"/>
    <property type="molecule type" value="Genomic_DNA"/>
</dbReference>
<dbReference type="PANTHER" id="PTHR43864">
    <property type="entry name" value="HYPOXANTHINE/GUANINE PHOSPHORIBOSYLTRANSFERASE"/>
    <property type="match status" value="1"/>
</dbReference>
<dbReference type="GO" id="GO:0003677">
    <property type="term" value="F:DNA binding"/>
    <property type="evidence" value="ECO:0007669"/>
    <property type="project" value="UniProtKB-KW"/>
</dbReference>